<name>A0ABV4ZMN3_9ACTN</name>
<dbReference type="Pfam" id="PF00583">
    <property type="entry name" value="Acetyltransf_1"/>
    <property type="match status" value="1"/>
</dbReference>
<dbReference type="InterPro" id="IPR016181">
    <property type="entry name" value="Acyl_CoA_acyltransferase"/>
</dbReference>
<proteinExistence type="predicted"/>
<dbReference type="InterPro" id="IPR000182">
    <property type="entry name" value="GNAT_dom"/>
</dbReference>
<reference evidence="2 3" key="1">
    <citation type="submission" date="2024-09" db="EMBL/GenBank/DDBJ databases">
        <title>Draft genome sequence of multifaceted antimicrobials producing Streptomyces sp. strain FH1.</title>
        <authorList>
            <person name="Hassan F."/>
            <person name="Ali H."/>
            <person name="Hassan N."/>
            <person name="Nawaz A."/>
        </authorList>
    </citation>
    <scope>NUCLEOTIDE SEQUENCE [LARGE SCALE GENOMIC DNA]</scope>
    <source>
        <strain evidence="2 3">FH1</strain>
    </source>
</reference>
<sequence length="234" mass="25301">MRDSALTDEVPGATVRSWVDGWVVSRGAADPVPRPWGWSIDVGTPAEAGRHVVADGDERAVRSLARDFAAPGRWLKVFLPGVTTAHDAPHAAQEIVAPWLIEGWSFDLPGFLMTTALRHSPSPVRAPDDYRLRMWTRGGVIRAAVLTARGALAARGQIAPTGRTAVADQIETFPGHRRRGLGSVVMRALHNAALDHGARTGVLVATVEGRALYEHLGWRTHVPMASIRFLGEPL</sequence>
<protein>
    <submittedName>
        <fullName evidence="2">GNAT family N-acetyltransferase</fullName>
    </submittedName>
</protein>
<dbReference type="EMBL" id="JBHGBT010000011">
    <property type="protein sequence ID" value="MFB4195391.1"/>
    <property type="molecule type" value="Genomic_DNA"/>
</dbReference>
<dbReference type="RefSeq" id="WP_375063307.1">
    <property type="nucleotide sequence ID" value="NZ_JBHGBT010000011.1"/>
</dbReference>
<dbReference type="Gene3D" id="3.40.630.30">
    <property type="match status" value="1"/>
</dbReference>
<organism evidence="2 3">
    <name type="scientific">Streptomyces carpaticus</name>
    <dbReference type="NCBI Taxonomy" id="285558"/>
    <lineage>
        <taxon>Bacteria</taxon>
        <taxon>Bacillati</taxon>
        <taxon>Actinomycetota</taxon>
        <taxon>Actinomycetes</taxon>
        <taxon>Kitasatosporales</taxon>
        <taxon>Streptomycetaceae</taxon>
        <taxon>Streptomyces</taxon>
    </lineage>
</organism>
<dbReference type="PROSITE" id="PS51186">
    <property type="entry name" value="GNAT"/>
    <property type="match status" value="1"/>
</dbReference>
<comment type="caution">
    <text evidence="2">The sequence shown here is derived from an EMBL/GenBank/DDBJ whole genome shotgun (WGS) entry which is preliminary data.</text>
</comment>
<evidence type="ECO:0000313" key="2">
    <source>
        <dbReference type="EMBL" id="MFB4195391.1"/>
    </source>
</evidence>
<accession>A0ABV4ZMN3</accession>
<feature type="domain" description="N-acetyltransferase" evidence="1">
    <location>
        <begin position="101"/>
        <end position="234"/>
    </location>
</feature>
<dbReference type="Proteomes" id="UP001577267">
    <property type="component" value="Unassembled WGS sequence"/>
</dbReference>
<evidence type="ECO:0000259" key="1">
    <source>
        <dbReference type="PROSITE" id="PS51186"/>
    </source>
</evidence>
<keyword evidence="3" id="KW-1185">Reference proteome</keyword>
<dbReference type="SUPFAM" id="SSF55729">
    <property type="entry name" value="Acyl-CoA N-acyltransferases (Nat)"/>
    <property type="match status" value="1"/>
</dbReference>
<gene>
    <name evidence="2" type="ORF">ACE11A_13615</name>
</gene>
<evidence type="ECO:0000313" key="3">
    <source>
        <dbReference type="Proteomes" id="UP001577267"/>
    </source>
</evidence>